<dbReference type="Gene3D" id="3.40.50.10540">
    <property type="entry name" value="Crotonobetainyl-coa:carnitine coa-transferase, domain 1"/>
    <property type="match status" value="2"/>
</dbReference>
<keyword evidence="3" id="KW-1185">Reference proteome</keyword>
<evidence type="ECO:0000256" key="1">
    <source>
        <dbReference type="SAM" id="MobiDB-lite"/>
    </source>
</evidence>
<organism evidence="2 3">
    <name type="scientific">Cupriavidus gilardii J11</name>
    <dbReference type="NCBI Taxonomy" id="936133"/>
    <lineage>
        <taxon>Bacteria</taxon>
        <taxon>Pseudomonadati</taxon>
        <taxon>Pseudomonadota</taxon>
        <taxon>Betaproteobacteria</taxon>
        <taxon>Burkholderiales</taxon>
        <taxon>Burkholderiaceae</taxon>
        <taxon>Cupriavidus</taxon>
    </lineage>
</organism>
<dbReference type="InterPro" id="IPR023606">
    <property type="entry name" value="CoA-Trfase_III_dom_1_sf"/>
</dbReference>
<proteinExistence type="predicted"/>
<protein>
    <submittedName>
        <fullName evidence="2">Putative acyl-CoA transferases/carnitine dehydratase</fullName>
    </submittedName>
</protein>
<dbReference type="InterPro" id="IPR050509">
    <property type="entry name" value="CoA-transferase_III"/>
</dbReference>
<dbReference type="Proteomes" id="UP000318141">
    <property type="component" value="Unassembled WGS sequence"/>
</dbReference>
<reference evidence="2 3" key="1">
    <citation type="submission" date="2019-07" db="EMBL/GenBank/DDBJ databases">
        <title>Genome sequencing of lignin-degrading bacterial isolates.</title>
        <authorList>
            <person name="Gladden J."/>
        </authorList>
    </citation>
    <scope>NUCLEOTIDE SEQUENCE [LARGE SCALE GENOMIC DNA]</scope>
    <source>
        <strain evidence="2 3">J11</strain>
    </source>
</reference>
<comment type="caution">
    <text evidence="2">The sequence shown here is derived from an EMBL/GenBank/DDBJ whole genome shotgun (WGS) entry which is preliminary data.</text>
</comment>
<dbReference type="PANTHER" id="PTHR48228:SF4">
    <property type="entry name" value="BLR3030 PROTEIN"/>
    <property type="match status" value="1"/>
</dbReference>
<dbReference type="SUPFAM" id="SSF89796">
    <property type="entry name" value="CoA-transferase family III (CaiB/BaiF)"/>
    <property type="match status" value="2"/>
</dbReference>
<gene>
    <name evidence="2" type="ORF">L602_004900000130</name>
</gene>
<keyword evidence="2" id="KW-0808">Transferase</keyword>
<name>A0A562B7M2_9BURK</name>
<evidence type="ECO:0000313" key="2">
    <source>
        <dbReference type="EMBL" id="TWG80989.1"/>
    </source>
</evidence>
<sequence length="472" mass="50448">MPLIDPFSALAGLWRDAGLPEAALEQVRLSGEEPALPSSFAAGTAAQASIAAAGLAAATLWHQRTGRWQQVSVDMGHACAEFRSERYLRVDGGPAPDPWDKIAGTYRCGDGRWVRLHTNFPHHRDGVLRLLNCPYDKAAVQAALQGWQAEAFETAASDAGLVVAAMRSLDEWDAHPQAAALRGLPPVLIERIGDAPPRPLPPVPQPEGRPLSGVRVLDFTRIIAGPVAGRTLAAHGAEVLLVTAPHLPSIPSLVMDTGRGKRSCQLDLRDAEDRHVLHRLLHHADVLVQGYRPGGLQHLGIGPEAAARARPGIVYASLSAYGHVGPWAGKRGFDSLVQTASGINDAEAKAAGDDAPRPLPAQVLDHASGYLLALGTMAALYRRATEGGSWLVRVSLAQTAQWLRGLGRVDDGLRAPDQRFEDISEWLEISPSGFGNLTVVRHAALMSETPAHWERPSVPLGTDAPEWLPHAG</sequence>
<feature type="region of interest" description="Disordered" evidence="1">
    <location>
        <begin position="453"/>
        <end position="472"/>
    </location>
</feature>
<dbReference type="InterPro" id="IPR003673">
    <property type="entry name" value="CoA-Trfase_fam_III"/>
</dbReference>
<dbReference type="EMBL" id="VLJN01000044">
    <property type="protein sequence ID" value="TWG80989.1"/>
    <property type="molecule type" value="Genomic_DNA"/>
</dbReference>
<dbReference type="Pfam" id="PF02515">
    <property type="entry name" value="CoA_transf_3"/>
    <property type="match status" value="2"/>
</dbReference>
<dbReference type="GO" id="GO:0016740">
    <property type="term" value="F:transferase activity"/>
    <property type="evidence" value="ECO:0007669"/>
    <property type="project" value="UniProtKB-KW"/>
</dbReference>
<dbReference type="AlphaFoldDB" id="A0A562B7M2"/>
<accession>A0A562B7M2</accession>
<evidence type="ECO:0000313" key="3">
    <source>
        <dbReference type="Proteomes" id="UP000318141"/>
    </source>
</evidence>
<dbReference type="PANTHER" id="PTHR48228">
    <property type="entry name" value="SUCCINYL-COA--D-CITRAMALATE COA-TRANSFERASE"/>
    <property type="match status" value="1"/>
</dbReference>